<dbReference type="SUPFAM" id="SSF56935">
    <property type="entry name" value="Porins"/>
    <property type="match status" value="1"/>
</dbReference>
<evidence type="ECO:0000313" key="7">
    <source>
        <dbReference type="Proteomes" id="UP000008461"/>
    </source>
</evidence>
<keyword evidence="7" id="KW-1185">Reference proteome</keyword>
<gene>
    <name evidence="6" type="ordered locus">Halhy_2578</name>
</gene>
<dbReference type="AlphaFoldDB" id="F4KYP2"/>
<dbReference type="GO" id="GO:0030246">
    <property type="term" value="F:carbohydrate binding"/>
    <property type="evidence" value="ECO:0007669"/>
    <property type="project" value="InterPro"/>
</dbReference>
<proteinExistence type="predicted"/>
<protein>
    <submittedName>
        <fullName evidence="6">TonB-dependent receptor</fullName>
    </submittedName>
</protein>
<keyword evidence="2" id="KW-0472">Membrane</keyword>
<dbReference type="Pfam" id="PF14905">
    <property type="entry name" value="OMP_b-brl_3"/>
    <property type="match status" value="1"/>
</dbReference>
<dbReference type="Gene3D" id="2.60.40.1120">
    <property type="entry name" value="Carboxypeptidase-like, regulatory domain"/>
    <property type="match status" value="1"/>
</dbReference>
<organism evidence="6 7">
    <name type="scientific">Haliscomenobacter hydrossis (strain ATCC 27775 / DSM 1100 / LMG 10767 / O)</name>
    <dbReference type="NCBI Taxonomy" id="760192"/>
    <lineage>
        <taxon>Bacteria</taxon>
        <taxon>Pseudomonadati</taxon>
        <taxon>Bacteroidota</taxon>
        <taxon>Saprospiria</taxon>
        <taxon>Saprospirales</taxon>
        <taxon>Haliscomenobacteraceae</taxon>
        <taxon>Haliscomenobacter</taxon>
    </lineage>
</organism>
<evidence type="ECO:0000259" key="5">
    <source>
        <dbReference type="Pfam" id="PF14905"/>
    </source>
</evidence>
<dbReference type="STRING" id="760192.Halhy_2578"/>
<keyword evidence="4" id="KW-0732">Signal</keyword>
<comment type="subcellular location">
    <subcellularLocation>
        <location evidence="1">Cell outer membrane</location>
    </subcellularLocation>
</comment>
<dbReference type="InterPro" id="IPR037066">
    <property type="entry name" value="Plug_dom_sf"/>
</dbReference>
<feature type="signal peptide" evidence="4">
    <location>
        <begin position="1"/>
        <end position="23"/>
    </location>
</feature>
<dbReference type="Pfam" id="PF13620">
    <property type="entry name" value="CarboxypepD_reg"/>
    <property type="match status" value="1"/>
</dbReference>
<dbReference type="PANTHER" id="PTHR40980">
    <property type="entry name" value="PLUG DOMAIN-CONTAINING PROTEIN"/>
    <property type="match status" value="1"/>
</dbReference>
<dbReference type="InterPro" id="IPR036942">
    <property type="entry name" value="Beta-barrel_TonB_sf"/>
</dbReference>
<accession>F4KYP2</accession>
<reference evidence="6 7" key="1">
    <citation type="journal article" date="2011" name="Stand. Genomic Sci.">
        <title>Complete genome sequence of Haliscomenobacter hydrossis type strain (O).</title>
        <authorList>
            <consortium name="US DOE Joint Genome Institute (JGI-PGF)"/>
            <person name="Daligault H."/>
            <person name="Lapidus A."/>
            <person name="Zeytun A."/>
            <person name="Nolan M."/>
            <person name="Lucas S."/>
            <person name="Del Rio T.G."/>
            <person name="Tice H."/>
            <person name="Cheng J.F."/>
            <person name="Tapia R."/>
            <person name="Han C."/>
            <person name="Goodwin L."/>
            <person name="Pitluck S."/>
            <person name="Liolios K."/>
            <person name="Pagani I."/>
            <person name="Ivanova N."/>
            <person name="Huntemann M."/>
            <person name="Mavromatis K."/>
            <person name="Mikhailova N."/>
            <person name="Pati A."/>
            <person name="Chen A."/>
            <person name="Palaniappan K."/>
            <person name="Land M."/>
            <person name="Hauser L."/>
            <person name="Brambilla E.M."/>
            <person name="Rohde M."/>
            <person name="Verbarg S."/>
            <person name="Goker M."/>
            <person name="Bristow J."/>
            <person name="Eisen J.A."/>
            <person name="Markowitz V."/>
            <person name="Hugenholtz P."/>
            <person name="Kyrpides N.C."/>
            <person name="Klenk H.P."/>
            <person name="Woyke T."/>
        </authorList>
    </citation>
    <scope>NUCLEOTIDE SEQUENCE [LARGE SCALE GENOMIC DNA]</scope>
    <source>
        <strain evidence="7">ATCC 27775 / DSM 1100 / LMG 10767 / O</strain>
    </source>
</reference>
<reference key="2">
    <citation type="submission" date="2011-04" db="EMBL/GenBank/DDBJ databases">
        <title>Complete sequence of chromosome of Haliscomenobacter hydrossis DSM 1100.</title>
        <authorList>
            <consortium name="US DOE Joint Genome Institute (JGI-PGF)"/>
            <person name="Lucas S."/>
            <person name="Han J."/>
            <person name="Lapidus A."/>
            <person name="Bruce D."/>
            <person name="Goodwin L."/>
            <person name="Pitluck S."/>
            <person name="Peters L."/>
            <person name="Kyrpides N."/>
            <person name="Mavromatis K."/>
            <person name="Ivanova N."/>
            <person name="Ovchinnikova G."/>
            <person name="Pagani I."/>
            <person name="Daligault H."/>
            <person name="Detter J.C."/>
            <person name="Han C."/>
            <person name="Land M."/>
            <person name="Hauser L."/>
            <person name="Markowitz V."/>
            <person name="Cheng J.-F."/>
            <person name="Hugenholtz P."/>
            <person name="Woyke T."/>
            <person name="Wu D."/>
            <person name="Verbarg S."/>
            <person name="Frueling A."/>
            <person name="Brambilla E."/>
            <person name="Klenk H.-P."/>
            <person name="Eisen J.A."/>
        </authorList>
    </citation>
    <scope>NUCLEOTIDE SEQUENCE</scope>
    <source>
        <strain>DSM 1100</strain>
    </source>
</reference>
<dbReference type="KEGG" id="hhy:Halhy_2578"/>
<dbReference type="eggNOG" id="COG1629">
    <property type="taxonomic scope" value="Bacteria"/>
</dbReference>
<dbReference type="HOGENOM" id="CLU_017617_1_0_10"/>
<dbReference type="Proteomes" id="UP000008461">
    <property type="component" value="Chromosome"/>
</dbReference>
<keyword evidence="6" id="KW-0675">Receptor</keyword>
<dbReference type="InterPro" id="IPR013784">
    <property type="entry name" value="Carb-bd-like_fold"/>
</dbReference>
<evidence type="ECO:0000256" key="1">
    <source>
        <dbReference type="ARBA" id="ARBA00004442"/>
    </source>
</evidence>
<sequence>MKKQLTTVLWAAALLLLCGNAAAQTIASSIKGRVLSAEGQALEYANVLLQKAADSSIVKLEYTLADGSFLIANLEPGQYRLAVSFVGYPNFLSQIHDVQAGQTLSVAEIKLQPVANELQGVTVKAQKPLLEIRPDKTIFNVEGSITASGSNAFDLLRKSPGVVIDNNDNITMLGRAGIRIYIDGRPSPMQGADLAQFLRNLQSNEIEAIELITNPSAKYDAQGNAGIINIRLKKDKKLGANGNVNLGYSVGEKAWYNGGVSANYRNKKTNVFGSYNYSDNEFLNFMTIDRSQLGSRFDQINEQNSVTQNHNFKVGADWTLNQKETIGVLASGFLGNNNYHGDGRTVISRVGQTAIDSILIAQSDNAGLRNNLNFNLNYRFDNGKGKSLNLDADYGMFRNTGEEFQPNYYYDALEKVKLSERIFASSTPTDIDIYTFKADFENKLWGGQLGAGIKATYVRTDNTFDFFNVLDNVKVLNTDLSNQFVYTENVNAAYVSYSRQLKKWGFNAGLRAEQTNSEGDLEAYKPVNDDNVQRHYLDFFPSGGITYNLSPKNTFALNYSRRVNRPSYQDLNPFQNRLDELTYEQGNPFLRPEYANNLQLRHTFNHRFNTTLSYSHTQDQITRFLDTAGTSANYITWLNLANQYAYSLAFSAPIQIRKWWGSFTNMTGSHVRNQADFGEGKTVALAATTFNIYSQHTFTLPKGWSAEVSGWYNAPSLWGGTFKMNAMWSMDMGIQKKIMEGKGNIKLGVGDVFRSNKWAGTSRFGALNLDITGGWDSRRLKLNFTYNLGNDQVKAARRRSTGLEDEQKRVKSE</sequence>
<keyword evidence="3" id="KW-0998">Cell outer membrane</keyword>
<feature type="chain" id="PRO_5003316242" evidence="4">
    <location>
        <begin position="24"/>
        <end position="813"/>
    </location>
</feature>
<dbReference type="Gene3D" id="2.40.170.20">
    <property type="entry name" value="TonB-dependent receptor, beta-barrel domain"/>
    <property type="match status" value="1"/>
</dbReference>
<dbReference type="GO" id="GO:0009279">
    <property type="term" value="C:cell outer membrane"/>
    <property type="evidence" value="ECO:0007669"/>
    <property type="project" value="UniProtKB-SubCell"/>
</dbReference>
<evidence type="ECO:0000256" key="4">
    <source>
        <dbReference type="SAM" id="SignalP"/>
    </source>
</evidence>
<dbReference type="InterPro" id="IPR041700">
    <property type="entry name" value="OMP_b-brl_3"/>
</dbReference>
<dbReference type="RefSeq" id="WP_013764996.1">
    <property type="nucleotide sequence ID" value="NC_015510.1"/>
</dbReference>
<evidence type="ECO:0000256" key="3">
    <source>
        <dbReference type="ARBA" id="ARBA00023237"/>
    </source>
</evidence>
<dbReference type="PANTHER" id="PTHR40980:SF4">
    <property type="entry name" value="TONB-DEPENDENT RECEPTOR-LIKE BETA-BARREL DOMAIN-CONTAINING PROTEIN"/>
    <property type="match status" value="1"/>
</dbReference>
<evidence type="ECO:0000313" key="6">
    <source>
        <dbReference type="EMBL" id="AEE50448.1"/>
    </source>
</evidence>
<evidence type="ECO:0000256" key="2">
    <source>
        <dbReference type="ARBA" id="ARBA00023136"/>
    </source>
</evidence>
<dbReference type="eggNOG" id="COG4772">
    <property type="taxonomic scope" value="Bacteria"/>
</dbReference>
<name>F4KYP2_HALH1</name>
<dbReference type="EMBL" id="CP002691">
    <property type="protein sequence ID" value="AEE50448.1"/>
    <property type="molecule type" value="Genomic_DNA"/>
</dbReference>
<dbReference type="SUPFAM" id="SSF49452">
    <property type="entry name" value="Starch-binding domain-like"/>
    <property type="match status" value="1"/>
</dbReference>
<feature type="domain" description="Outer membrane protein beta-barrel" evidence="5">
    <location>
        <begin position="380"/>
        <end position="786"/>
    </location>
</feature>
<dbReference type="Gene3D" id="2.170.130.10">
    <property type="entry name" value="TonB-dependent receptor, plug domain"/>
    <property type="match status" value="1"/>
</dbReference>